<organism evidence="2 3">
    <name type="scientific">Perilla frutescens var. hirtella</name>
    <name type="common">Perilla citriodora</name>
    <name type="synonym">Perilla setoyensis</name>
    <dbReference type="NCBI Taxonomy" id="608512"/>
    <lineage>
        <taxon>Eukaryota</taxon>
        <taxon>Viridiplantae</taxon>
        <taxon>Streptophyta</taxon>
        <taxon>Embryophyta</taxon>
        <taxon>Tracheophyta</taxon>
        <taxon>Spermatophyta</taxon>
        <taxon>Magnoliopsida</taxon>
        <taxon>eudicotyledons</taxon>
        <taxon>Gunneridae</taxon>
        <taxon>Pentapetalae</taxon>
        <taxon>asterids</taxon>
        <taxon>lamiids</taxon>
        <taxon>Lamiales</taxon>
        <taxon>Lamiaceae</taxon>
        <taxon>Nepetoideae</taxon>
        <taxon>Elsholtzieae</taxon>
        <taxon>Perilla</taxon>
    </lineage>
</organism>
<dbReference type="Proteomes" id="UP001190926">
    <property type="component" value="Unassembled WGS sequence"/>
</dbReference>
<name>A0AAD4PFL6_PERFH</name>
<reference evidence="2 3" key="1">
    <citation type="journal article" date="2021" name="Nat. Commun.">
        <title>Incipient diploidization of the medicinal plant Perilla within 10,000 years.</title>
        <authorList>
            <person name="Zhang Y."/>
            <person name="Shen Q."/>
            <person name="Leng L."/>
            <person name="Zhang D."/>
            <person name="Chen S."/>
            <person name="Shi Y."/>
            <person name="Ning Z."/>
            <person name="Chen S."/>
        </authorList>
    </citation>
    <scope>NUCLEOTIDE SEQUENCE [LARGE SCALE GENOMIC DNA]</scope>
    <source>
        <strain evidence="3">cv. PC099</strain>
    </source>
</reference>
<accession>A0AAD4PFL6</accession>
<dbReference type="InterPro" id="IPR026960">
    <property type="entry name" value="RVT-Znf"/>
</dbReference>
<evidence type="ECO:0000259" key="1">
    <source>
        <dbReference type="Pfam" id="PF13966"/>
    </source>
</evidence>
<dbReference type="Pfam" id="PF13966">
    <property type="entry name" value="zf-RVT"/>
    <property type="match status" value="1"/>
</dbReference>
<proteinExistence type="predicted"/>
<evidence type="ECO:0000313" key="3">
    <source>
        <dbReference type="Proteomes" id="UP001190926"/>
    </source>
</evidence>
<gene>
    <name evidence="2" type="ORF">C2S53_017302</name>
</gene>
<evidence type="ECO:0000313" key="2">
    <source>
        <dbReference type="EMBL" id="KAH6837132.1"/>
    </source>
</evidence>
<sequence>MATTLWNIHGMKESLWVKWIHTEYLKRRDLWQWKPHNQDSPLIKNLESVRNELLEKNGGCIRATQRLLDRWFKLGEGTSEVYHWMRRKVERKFWQPFMWKTFILQKYSFCMWLELREMLATRDRPTYLGIGQLQRLCGKQLRIRLKLEEETEQS</sequence>
<protein>
    <recommendedName>
        <fullName evidence="1">Reverse transcriptase zinc-binding domain-containing protein</fullName>
    </recommendedName>
</protein>
<feature type="domain" description="Reverse transcriptase zinc-binding" evidence="1">
    <location>
        <begin position="79"/>
        <end position="131"/>
    </location>
</feature>
<comment type="caution">
    <text evidence="2">The sequence shown here is derived from an EMBL/GenBank/DDBJ whole genome shotgun (WGS) entry which is preliminary data.</text>
</comment>
<dbReference type="EMBL" id="SDAM02000019">
    <property type="protein sequence ID" value="KAH6837132.1"/>
    <property type="molecule type" value="Genomic_DNA"/>
</dbReference>
<dbReference type="AlphaFoldDB" id="A0AAD4PFL6"/>
<keyword evidence="3" id="KW-1185">Reference proteome</keyword>